<evidence type="ECO:0000313" key="2">
    <source>
        <dbReference type="Proteomes" id="UP001601444"/>
    </source>
</evidence>
<keyword evidence="2" id="KW-1185">Reference proteome</keyword>
<gene>
    <name evidence="1" type="primary">casA</name>
    <name evidence="1" type="synonym">cse1</name>
    <name evidence="1" type="ORF">ACFYTF_04045</name>
</gene>
<reference evidence="1 2" key="1">
    <citation type="submission" date="2024-10" db="EMBL/GenBank/DDBJ databases">
        <title>The Natural Products Discovery Center: Release of the First 8490 Sequenced Strains for Exploring Actinobacteria Biosynthetic Diversity.</title>
        <authorList>
            <person name="Kalkreuter E."/>
            <person name="Kautsar S.A."/>
            <person name="Yang D."/>
            <person name="Bader C.D."/>
            <person name="Teijaro C.N."/>
            <person name="Fluegel L."/>
            <person name="Davis C.M."/>
            <person name="Simpson J.R."/>
            <person name="Lauterbach L."/>
            <person name="Steele A.D."/>
            <person name="Gui C."/>
            <person name="Meng S."/>
            <person name="Li G."/>
            <person name="Viehrig K."/>
            <person name="Ye F."/>
            <person name="Su P."/>
            <person name="Kiefer A.F."/>
            <person name="Nichols A."/>
            <person name="Cepeda A.J."/>
            <person name="Yan W."/>
            <person name="Fan B."/>
            <person name="Jiang Y."/>
            <person name="Adhikari A."/>
            <person name="Zheng C.-J."/>
            <person name="Schuster L."/>
            <person name="Cowan T.M."/>
            <person name="Smanski M.J."/>
            <person name="Chevrette M.G."/>
            <person name="De Carvalho L.P.S."/>
            <person name="Shen B."/>
        </authorList>
    </citation>
    <scope>NUCLEOTIDE SEQUENCE [LARGE SCALE GENOMIC DNA]</scope>
    <source>
        <strain evidence="1 2">NPDC004045</strain>
    </source>
</reference>
<comment type="caution">
    <text evidence="1">The sequence shown here is derived from an EMBL/GenBank/DDBJ whole genome shotgun (WGS) entry which is preliminary data.</text>
</comment>
<dbReference type="Gene3D" id="1.10.132.100">
    <property type="match status" value="1"/>
</dbReference>
<evidence type="ECO:0000313" key="1">
    <source>
        <dbReference type="EMBL" id="MFF0541988.1"/>
    </source>
</evidence>
<dbReference type="RefSeq" id="WP_387699018.1">
    <property type="nucleotide sequence ID" value="NZ_JBIAMX010000002.1"/>
</dbReference>
<organism evidence="1 2">
    <name type="scientific">Nocardia thailandica</name>
    <dbReference type="NCBI Taxonomy" id="257275"/>
    <lineage>
        <taxon>Bacteria</taxon>
        <taxon>Bacillati</taxon>
        <taxon>Actinomycetota</taxon>
        <taxon>Actinomycetes</taxon>
        <taxon>Mycobacteriales</taxon>
        <taxon>Nocardiaceae</taxon>
        <taxon>Nocardia</taxon>
    </lineage>
</organism>
<dbReference type="NCBIfam" id="TIGR02547">
    <property type="entry name" value="casA_cse1"/>
    <property type="match status" value="1"/>
</dbReference>
<dbReference type="CDD" id="cd09729">
    <property type="entry name" value="Cse1_I-E"/>
    <property type="match status" value="1"/>
</dbReference>
<dbReference type="Pfam" id="PF09481">
    <property type="entry name" value="CRISPR_Cse1"/>
    <property type="match status" value="1"/>
</dbReference>
<sequence length="559" mass="61607">MSARPAFDLLDEDWITVADRFGRTQDVSVRAVLRDPGQFSALAGEVPTQQFAILRLLLAILHRGIVGESGDPITVWSRLWSQWPTERIQAYLTEHKDRFGLFDAEEPFFQVPDLRSSKDAVSSLDKFIADVPNGAKYFTTRAGVSAERMSFAEAARWLVHVHAFDPSGIKTGAVGDSRVKGGRGYPIGLAWSGNLGGLYVEGQDLRETLLLNLVLADRTGNRVSASDLPAWERATDGPTVRPDPTPTGRVDLFTWQSRRVRLVANEQTVTGLVLCNGDALEPFNKQHFEPMTRWRYSKIQSAKAGEARYYPAAHRPELSLWRGLRSVLDDMADTTEDGTRDVVAGVVEWIRRLLAAGALTATHPLRLHAVGMQYINNLSIVGDIVDDEIGFAADLLGSDPALRVTAVNAIKTAERAVNTLGDLAADLAVAAGGEADAARQRTQEEAFFALEAPYRRWLGQLNPNNPDHAENAARWERAVYPVVRRHGDDLISTAPPQAWAGRPHPSRTLRSGEPAWIAVGSADNRFRHGIRQHLPAVFSKDRTPPKGQHADDEPVAVIW</sequence>
<proteinExistence type="predicted"/>
<dbReference type="InterPro" id="IPR013381">
    <property type="entry name" value="CRISPR-assoc_prot_Cse1"/>
</dbReference>
<name>A0ABW6PI03_9NOCA</name>
<dbReference type="Proteomes" id="UP001601444">
    <property type="component" value="Unassembled WGS sequence"/>
</dbReference>
<dbReference type="EMBL" id="JBIAMX010000002">
    <property type="protein sequence ID" value="MFF0541988.1"/>
    <property type="molecule type" value="Genomic_DNA"/>
</dbReference>
<accession>A0ABW6PI03</accession>
<protein>
    <submittedName>
        <fullName evidence="1">Type I-E CRISPR-associated protein Cse1/CasA</fullName>
    </submittedName>
</protein>